<keyword evidence="3" id="KW-0539">Nucleus</keyword>
<dbReference type="InterPro" id="IPR058682">
    <property type="entry name" value="IRF-2BP1/2-like_M"/>
</dbReference>
<feature type="domain" description="IRF-2BP1/2-like middle" evidence="7">
    <location>
        <begin position="203"/>
        <end position="269"/>
    </location>
</feature>
<protein>
    <submittedName>
        <fullName evidence="9">Interferon regulatory factor 2-binding protein-like B</fullName>
    </submittedName>
</protein>
<dbReference type="InterPro" id="IPR057414">
    <property type="entry name" value="Zf-C3HC4_IRF-2BP1_2"/>
</dbReference>
<organism evidence="8 9">
    <name type="scientific">Limulus polyphemus</name>
    <name type="common">Atlantic horseshoe crab</name>
    <dbReference type="NCBI Taxonomy" id="6850"/>
    <lineage>
        <taxon>Eukaryota</taxon>
        <taxon>Metazoa</taxon>
        <taxon>Ecdysozoa</taxon>
        <taxon>Arthropoda</taxon>
        <taxon>Chelicerata</taxon>
        <taxon>Merostomata</taxon>
        <taxon>Xiphosura</taxon>
        <taxon>Limulidae</taxon>
        <taxon>Limulus</taxon>
    </lineage>
</organism>
<proteinExistence type="inferred from homology"/>
<dbReference type="Pfam" id="PF11261">
    <property type="entry name" value="IRF-2BP1_2"/>
    <property type="match status" value="1"/>
</dbReference>
<reference evidence="9" key="1">
    <citation type="submission" date="2025-08" db="UniProtKB">
        <authorList>
            <consortium name="RefSeq"/>
        </authorList>
    </citation>
    <scope>IDENTIFICATION</scope>
    <source>
        <tissue evidence="9">Muscle</tissue>
    </source>
</reference>
<sequence>MVKMSALSRGHRQQCYLCDLPRMPWAMLHDFSEPVCRGCVNYEGADRIELVIETARQMKRAHGFQDNRQNYKSQSSAITGRNLHDSLNGAAVSAEATVLPSHAITVTAAAIPRTAVAVDRFTVHDVRSRALLDYSNQRLQAHRIEEVPHEATPVALNRKSPSLVVRTPPLAALTLAHTPAHVALSSPAGRQNSVSGKRPSDRDEDENSNHSSSSESSHKRIFQDEHVSVRPPLTRGDSLPTAVMGMPFDARYKKDHPMVGRMYSFEGASVSSLRAATAIAASTSVSSPLVTSAPIMNNRSTSSPEGATPATSQNGPSPMAALMSVADNLTPGSPRGAIPTSELVSQPGGATRPSPAARHSPNVAPSGAGKKTSTGVRHNSGNSTSEGENNNTSTTSTTTSPDTHTAVGLKCTLCNERLEDTHFVQCPSVQHHKFCFPCSRESIKGQGAANGNEVYCPSGEKCPLVGSNVPWAFMQGEIATILGDDLNPGKGKKERDT</sequence>
<evidence type="ECO:0000256" key="4">
    <source>
        <dbReference type="SAM" id="MobiDB-lite"/>
    </source>
</evidence>
<evidence type="ECO:0000313" key="8">
    <source>
        <dbReference type="Proteomes" id="UP000694941"/>
    </source>
</evidence>
<gene>
    <name evidence="9" type="primary">LOC106457447</name>
</gene>
<evidence type="ECO:0000256" key="2">
    <source>
        <dbReference type="ARBA" id="ARBA00010802"/>
    </source>
</evidence>
<feature type="compositionally biased region" description="Polar residues" evidence="4">
    <location>
        <begin position="288"/>
        <end position="316"/>
    </location>
</feature>
<dbReference type="Pfam" id="PF25457">
    <property type="entry name" value="IRF-2BP1_2_M"/>
    <property type="match status" value="1"/>
</dbReference>
<evidence type="ECO:0000259" key="7">
    <source>
        <dbReference type="Pfam" id="PF25457"/>
    </source>
</evidence>
<dbReference type="InterPro" id="IPR022750">
    <property type="entry name" value="IRF-2BP1_2-like_Znf"/>
</dbReference>
<accession>A0ABM1B0K5</accession>
<dbReference type="SUPFAM" id="SSF57850">
    <property type="entry name" value="RING/U-box"/>
    <property type="match status" value="1"/>
</dbReference>
<name>A0ABM1B0K5_LIMPO</name>
<dbReference type="InterPro" id="IPR044882">
    <property type="entry name" value="I2BP1/2_C3HC4-RING_sf"/>
</dbReference>
<keyword evidence="8" id="KW-1185">Reference proteome</keyword>
<dbReference type="GeneID" id="106457447"/>
<dbReference type="Proteomes" id="UP000694941">
    <property type="component" value="Unplaced"/>
</dbReference>
<feature type="compositionally biased region" description="Low complexity" evidence="4">
    <location>
        <begin position="379"/>
        <end position="400"/>
    </location>
</feature>
<evidence type="ECO:0000313" key="9">
    <source>
        <dbReference type="RefSeq" id="XP_013772321.1"/>
    </source>
</evidence>
<feature type="region of interest" description="Disordered" evidence="4">
    <location>
        <begin position="282"/>
        <end position="405"/>
    </location>
</feature>
<feature type="domain" description="Interferon regulatory factor 2-binding protein 1/2-like C3HC4 zinc finger" evidence="6">
    <location>
        <begin position="409"/>
        <end position="482"/>
    </location>
</feature>
<dbReference type="RefSeq" id="XP_013772321.1">
    <property type="nucleotide sequence ID" value="XM_013916867.2"/>
</dbReference>
<feature type="compositionally biased region" description="Basic and acidic residues" evidence="4">
    <location>
        <begin position="216"/>
        <end position="228"/>
    </location>
</feature>
<comment type="subcellular location">
    <subcellularLocation>
        <location evidence="1">Nucleus</location>
    </subcellularLocation>
</comment>
<evidence type="ECO:0000256" key="1">
    <source>
        <dbReference type="ARBA" id="ARBA00004123"/>
    </source>
</evidence>
<dbReference type="PANTHER" id="PTHR10816">
    <property type="entry name" value="MYELIN TRANSCRIPTION FACTOR 1-RELATED"/>
    <property type="match status" value="1"/>
</dbReference>
<evidence type="ECO:0000259" key="5">
    <source>
        <dbReference type="Pfam" id="PF11261"/>
    </source>
</evidence>
<feature type="domain" description="Interferon regulatory factor 2-binding protein 1/2-like zinc finger" evidence="5">
    <location>
        <begin position="12"/>
        <end position="62"/>
    </location>
</feature>
<evidence type="ECO:0000256" key="3">
    <source>
        <dbReference type="ARBA" id="ARBA00023242"/>
    </source>
</evidence>
<feature type="region of interest" description="Disordered" evidence="4">
    <location>
        <begin position="182"/>
        <end position="243"/>
    </location>
</feature>
<evidence type="ECO:0000259" key="6">
    <source>
        <dbReference type="Pfam" id="PF25454"/>
    </source>
</evidence>
<dbReference type="PANTHER" id="PTHR10816:SF19">
    <property type="entry name" value="PROTEIN INTERACTING WITH TTK69 AND SIN3A, ISOFORM D"/>
    <property type="match status" value="1"/>
</dbReference>
<comment type="similarity">
    <text evidence="2">Belongs to the IRF2BP family.</text>
</comment>
<dbReference type="Pfam" id="PF25454">
    <property type="entry name" value="zf-C3HC4_IRF-2BP1_2"/>
    <property type="match status" value="1"/>
</dbReference>
<dbReference type="Gene3D" id="1.10.10.1580">
    <property type="entry name" value="Interferon regulatory factor 2-binding protein"/>
    <property type="match status" value="1"/>
</dbReference>